<protein>
    <recommendedName>
        <fullName evidence="3">4a-hydroxytetrahydrobiopterin dehydratase</fullName>
        <ecNumber evidence="3">4.2.1.96</ecNumber>
    </recommendedName>
</protein>
<dbReference type="PANTHER" id="PTHR12599:SF0">
    <property type="entry name" value="PTERIN-4-ALPHA-CARBINOLAMINE DEHYDRATASE"/>
    <property type="match status" value="1"/>
</dbReference>
<gene>
    <name evidence="5" type="ORF">NQX30_06445</name>
</gene>
<evidence type="ECO:0000256" key="2">
    <source>
        <dbReference type="ARBA" id="ARBA00006472"/>
    </source>
</evidence>
<sequence length="111" mass="12404">MSNETTSVMRPAQLSTTEVVSNLQKLQKLSSLWNIKNEQLCAEFEFPSFEHTADFVNIVICLAKKQNHHPQVIFGYRQCHVCYTTHSAGGLTMLDFSAATDLSTAIIKAVK</sequence>
<dbReference type="Pfam" id="PF01329">
    <property type="entry name" value="Pterin_4a"/>
    <property type="match status" value="1"/>
</dbReference>
<comment type="caution">
    <text evidence="5">The sequence shown here is derived from an EMBL/GenBank/DDBJ whole genome shotgun (WGS) entry which is preliminary data.</text>
</comment>
<dbReference type="EMBL" id="JANQAO010000003">
    <property type="protein sequence ID" value="MDM5148006.1"/>
    <property type="molecule type" value="Genomic_DNA"/>
</dbReference>
<comment type="similarity">
    <text evidence="2">Belongs to the pterin-4-alpha-carbinolamine dehydratase family.</text>
</comment>
<dbReference type="InterPro" id="IPR001533">
    <property type="entry name" value="Pterin_deHydtase"/>
</dbReference>
<proteinExistence type="inferred from homology"/>
<dbReference type="CDD" id="cd00488">
    <property type="entry name" value="PCD_DCoH"/>
    <property type="match status" value="1"/>
</dbReference>
<evidence type="ECO:0000256" key="4">
    <source>
        <dbReference type="ARBA" id="ARBA00023239"/>
    </source>
</evidence>
<dbReference type="Gene3D" id="3.30.1360.20">
    <property type="entry name" value="Transcriptional coactivator/pterin dehydratase"/>
    <property type="match status" value="1"/>
</dbReference>
<organism evidence="5 6">
    <name type="scientific">Candidatus Doriopsillibacter californiensis</name>
    <dbReference type="NCBI Taxonomy" id="2970740"/>
    <lineage>
        <taxon>Bacteria</taxon>
        <taxon>Pseudomonadati</taxon>
        <taxon>Pseudomonadota</taxon>
        <taxon>Gammaproteobacteria</taxon>
        <taxon>Candidatus Tethybacterales</taxon>
        <taxon>Candidatus Persebacteraceae</taxon>
        <taxon>Candidatus Doriopsillibacter</taxon>
    </lineage>
</organism>
<evidence type="ECO:0000313" key="6">
    <source>
        <dbReference type="Proteomes" id="UP001168167"/>
    </source>
</evidence>
<keyword evidence="6" id="KW-1185">Reference proteome</keyword>
<name>A0ABT7QN03_9GAMM</name>
<dbReference type="EC" id="4.2.1.96" evidence="3"/>
<comment type="catalytic activity">
    <reaction evidence="1">
        <text>(4aS,6R)-4a-hydroxy-L-erythro-5,6,7,8-tetrahydrobiopterin = (6R)-L-erythro-6,7-dihydrobiopterin + H2O</text>
        <dbReference type="Rhea" id="RHEA:11920"/>
        <dbReference type="ChEBI" id="CHEBI:15377"/>
        <dbReference type="ChEBI" id="CHEBI:15642"/>
        <dbReference type="ChEBI" id="CHEBI:43120"/>
        <dbReference type="EC" id="4.2.1.96"/>
    </reaction>
</comment>
<reference evidence="5" key="2">
    <citation type="journal article" date="2023" name="Microbiome">
        <title>Synthase-selected sorting approach identifies a beta-lactone synthase in a nudibranch symbiotic bacterium.</title>
        <authorList>
            <person name="Dzunkova M."/>
            <person name="La Clair J.J."/>
            <person name="Tyml T."/>
            <person name="Doud D."/>
            <person name="Schulz F."/>
            <person name="Piquer-Esteban S."/>
            <person name="Porcel Sanchis D."/>
            <person name="Osborn A."/>
            <person name="Robinson D."/>
            <person name="Louie K.B."/>
            <person name="Bowen B.P."/>
            <person name="Bowers R.M."/>
            <person name="Lee J."/>
            <person name="Arnau V."/>
            <person name="Diaz-Villanueva W."/>
            <person name="Stepanauskas R."/>
            <person name="Gosliner T."/>
            <person name="Date S.V."/>
            <person name="Northen T.R."/>
            <person name="Cheng J.F."/>
            <person name="Burkart M.D."/>
            <person name="Woyke T."/>
        </authorList>
    </citation>
    <scope>NUCLEOTIDE SEQUENCE</scope>
    <source>
        <strain evidence="5">Df01</strain>
    </source>
</reference>
<dbReference type="Proteomes" id="UP001168167">
    <property type="component" value="Unassembled WGS sequence"/>
</dbReference>
<accession>A0ABT7QN03</accession>
<evidence type="ECO:0000256" key="1">
    <source>
        <dbReference type="ARBA" id="ARBA00001554"/>
    </source>
</evidence>
<dbReference type="SUPFAM" id="SSF55248">
    <property type="entry name" value="PCD-like"/>
    <property type="match status" value="1"/>
</dbReference>
<keyword evidence="4" id="KW-0456">Lyase</keyword>
<evidence type="ECO:0000313" key="5">
    <source>
        <dbReference type="EMBL" id="MDM5148006.1"/>
    </source>
</evidence>
<reference evidence="5" key="1">
    <citation type="submission" date="2022-08" db="EMBL/GenBank/DDBJ databases">
        <authorList>
            <person name="Dzunkova M."/>
            <person name="La Clair J."/>
            <person name="Tyml T."/>
            <person name="Doud D."/>
            <person name="Schulz F."/>
            <person name="Piquer S."/>
            <person name="Porcel Sanchis D."/>
            <person name="Osborn A."/>
            <person name="Robinson D."/>
            <person name="Louie K.B."/>
            <person name="Bowen B.P."/>
            <person name="Bowers R."/>
            <person name="Lee J."/>
            <person name="Arnau Llombart V."/>
            <person name="Diaz Villanueva W."/>
            <person name="Gosliner T."/>
            <person name="Northen T."/>
            <person name="Cheng J.-F."/>
            <person name="Burkart M.D."/>
            <person name="Woyke T."/>
        </authorList>
    </citation>
    <scope>NUCLEOTIDE SEQUENCE</scope>
    <source>
        <strain evidence="5">Df01</strain>
    </source>
</reference>
<dbReference type="InterPro" id="IPR036428">
    <property type="entry name" value="PCD_sf"/>
</dbReference>
<evidence type="ECO:0000256" key="3">
    <source>
        <dbReference type="ARBA" id="ARBA00013252"/>
    </source>
</evidence>
<dbReference type="PANTHER" id="PTHR12599">
    <property type="entry name" value="PTERIN-4-ALPHA-CARBINOLAMINE DEHYDRATASE"/>
    <property type="match status" value="1"/>
</dbReference>